<name>A0A9X4MEK7_9CYAN</name>
<dbReference type="EMBL" id="VBTY01000177">
    <property type="protein sequence ID" value="MDG3496361.1"/>
    <property type="molecule type" value="Genomic_DNA"/>
</dbReference>
<dbReference type="AlphaFoldDB" id="A0A9X4MEK7"/>
<comment type="similarity">
    <text evidence="1 3">Belongs to the CpcS/CpeS biliprotein lyase family.</text>
</comment>
<evidence type="ECO:0000313" key="4">
    <source>
        <dbReference type="EMBL" id="MDG3496361.1"/>
    </source>
</evidence>
<dbReference type="EC" id="4.-.-.-" evidence="3"/>
<dbReference type="CDD" id="cd19433">
    <property type="entry name" value="lipocalin_CpcS-CpeS"/>
    <property type="match status" value="1"/>
</dbReference>
<comment type="caution">
    <text evidence="4">The sequence shown here is derived from an EMBL/GenBank/DDBJ whole genome shotgun (WGS) entry which is preliminary data.</text>
</comment>
<reference evidence="4" key="1">
    <citation type="submission" date="2019-05" db="EMBL/GenBank/DDBJ databases">
        <title>Whole genome sequencing of Pseudanabaena catenata USMAC16.</title>
        <authorList>
            <person name="Khan Z."/>
            <person name="Omar W.M."/>
            <person name="Convey P."/>
            <person name="Merican F."/>
            <person name="Najimudin N."/>
        </authorList>
    </citation>
    <scope>NUCLEOTIDE SEQUENCE</scope>
    <source>
        <strain evidence="4">USMAC16</strain>
    </source>
</reference>
<dbReference type="RefSeq" id="WP_009628538.1">
    <property type="nucleotide sequence ID" value="NZ_VBTY01000177.1"/>
</dbReference>
<evidence type="ECO:0000256" key="1">
    <source>
        <dbReference type="ARBA" id="ARBA00010681"/>
    </source>
</evidence>
<organism evidence="4 5">
    <name type="scientific">Pseudanabaena catenata USMAC16</name>
    <dbReference type="NCBI Taxonomy" id="1855837"/>
    <lineage>
        <taxon>Bacteria</taxon>
        <taxon>Bacillati</taxon>
        <taxon>Cyanobacteriota</taxon>
        <taxon>Cyanophyceae</taxon>
        <taxon>Pseudanabaenales</taxon>
        <taxon>Pseudanabaenaceae</taxon>
        <taxon>Pseudanabaena</taxon>
    </lineage>
</organism>
<protein>
    <recommendedName>
        <fullName evidence="3">Chromophore lyase CpcS/CpeS</fullName>
        <ecNumber evidence="3">4.-.-.-</ecNumber>
    </recommendedName>
</protein>
<keyword evidence="5" id="KW-1185">Reference proteome</keyword>
<comment type="function">
    <text evidence="3">Covalently attaches a chromophore to Cys residue(s) of phycobiliproteins.</text>
</comment>
<dbReference type="Pfam" id="PF09367">
    <property type="entry name" value="CpeS"/>
    <property type="match status" value="1"/>
</dbReference>
<evidence type="ECO:0000256" key="2">
    <source>
        <dbReference type="ARBA" id="ARBA00023239"/>
    </source>
</evidence>
<accession>A0A9X4MEK7</accession>
<evidence type="ECO:0000313" key="5">
    <source>
        <dbReference type="Proteomes" id="UP001152872"/>
    </source>
</evidence>
<dbReference type="HAMAP" id="MF_01459">
    <property type="entry name" value="Chrphore_lyase_CpxS"/>
    <property type="match status" value="1"/>
</dbReference>
<dbReference type="InterPro" id="IPR018536">
    <property type="entry name" value="CpcS/CpeS"/>
</dbReference>
<dbReference type="Proteomes" id="UP001152872">
    <property type="component" value="Unassembled WGS sequence"/>
</dbReference>
<proteinExistence type="inferred from homology"/>
<dbReference type="GO" id="GO:0017006">
    <property type="term" value="P:protein-tetrapyrrole linkage"/>
    <property type="evidence" value="ECO:0007669"/>
    <property type="project" value="UniProtKB-UniRule"/>
</dbReference>
<keyword evidence="2 3" id="KW-0456">Lyase</keyword>
<evidence type="ECO:0000256" key="3">
    <source>
        <dbReference type="HAMAP-Rule" id="MF_01459"/>
    </source>
</evidence>
<sequence length="200" mass="22379">MNALEFFQKSAGKWRSQRTTHHLAFRRAEKGGSEIYVNPLNADDPKIIEICQMHEVEPTGAIGGAYVKWDGTMAWDKDDDENHSGETVFALVPDDETGRKGKLLRERGYAEVMPVIGRYEIDAEDALVLITDYPSMSSYERFWFPAPNVRMRASTVQRFGGFSQATFCTEELIESADQAENSEDAASSTNPPAIASIFGW</sequence>
<dbReference type="InterPro" id="IPR012674">
    <property type="entry name" value="Calycin"/>
</dbReference>
<gene>
    <name evidence="3" type="primary">cpcS</name>
    <name evidence="4" type="ORF">FEV09_17620</name>
</gene>
<dbReference type="GO" id="GO:0016829">
    <property type="term" value="F:lyase activity"/>
    <property type="evidence" value="ECO:0007669"/>
    <property type="project" value="UniProtKB-KW"/>
</dbReference>
<dbReference type="Gene3D" id="2.40.128.20">
    <property type="match status" value="1"/>
</dbReference>